<name>A0A2V1JRE1_EUBRA</name>
<keyword evidence="2" id="KW-0732">Signal</keyword>
<feature type="transmembrane region" description="Helical" evidence="1">
    <location>
        <begin position="189"/>
        <end position="208"/>
    </location>
</feature>
<feature type="signal peptide" evidence="2">
    <location>
        <begin position="1"/>
        <end position="23"/>
    </location>
</feature>
<evidence type="ECO:0000313" key="4">
    <source>
        <dbReference type="Proteomes" id="UP000245288"/>
    </source>
</evidence>
<dbReference type="AlphaFoldDB" id="A0A2V1JRE1"/>
<keyword evidence="1" id="KW-1133">Transmembrane helix</keyword>
<evidence type="ECO:0000313" key="3">
    <source>
        <dbReference type="EMBL" id="PWE87522.1"/>
    </source>
</evidence>
<gene>
    <name evidence="3" type="ORF">LG34_03530</name>
</gene>
<reference evidence="3 4" key="1">
    <citation type="submission" date="2014-09" db="EMBL/GenBank/DDBJ databases">
        <title>Butyrate-producing bacteria isolated from human gut.</title>
        <authorList>
            <person name="Zhang Q."/>
            <person name="Zhao L."/>
        </authorList>
    </citation>
    <scope>NUCLEOTIDE SEQUENCE [LARGE SCALE GENOMIC DNA]</scope>
    <source>
        <strain evidence="3 4">21</strain>
    </source>
</reference>
<comment type="caution">
    <text evidence="3">The sequence shown here is derived from an EMBL/GenBank/DDBJ whole genome shotgun (WGS) entry which is preliminary data.</text>
</comment>
<dbReference type="OrthoDB" id="2053454at2"/>
<keyword evidence="1" id="KW-0812">Transmembrane</keyword>
<protein>
    <recommendedName>
        <fullName evidence="5">LPXTG cell wall anchor domain-containing protein</fullName>
    </recommendedName>
</protein>
<dbReference type="Proteomes" id="UP000245288">
    <property type="component" value="Unassembled WGS sequence"/>
</dbReference>
<evidence type="ECO:0008006" key="5">
    <source>
        <dbReference type="Google" id="ProtNLM"/>
    </source>
</evidence>
<dbReference type="RefSeq" id="WP_109214873.1">
    <property type="nucleotide sequence ID" value="NZ_CAJLEE010000067.1"/>
</dbReference>
<organism evidence="3 4">
    <name type="scientific">Eubacterium ramulus</name>
    <dbReference type="NCBI Taxonomy" id="39490"/>
    <lineage>
        <taxon>Bacteria</taxon>
        <taxon>Bacillati</taxon>
        <taxon>Bacillota</taxon>
        <taxon>Clostridia</taxon>
        <taxon>Eubacteriales</taxon>
        <taxon>Eubacteriaceae</taxon>
        <taxon>Eubacterium</taxon>
    </lineage>
</organism>
<keyword evidence="4" id="KW-1185">Reference proteome</keyword>
<dbReference type="EMBL" id="JRFU01000031">
    <property type="protein sequence ID" value="PWE87522.1"/>
    <property type="molecule type" value="Genomic_DNA"/>
</dbReference>
<keyword evidence="1" id="KW-0472">Membrane</keyword>
<accession>A0A2V1JRE1</accession>
<evidence type="ECO:0000256" key="1">
    <source>
        <dbReference type="SAM" id="Phobius"/>
    </source>
</evidence>
<evidence type="ECO:0000256" key="2">
    <source>
        <dbReference type="SAM" id="SignalP"/>
    </source>
</evidence>
<proteinExistence type="predicted"/>
<feature type="chain" id="PRO_5015852335" description="LPXTG cell wall anchor domain-containing protein" evidence="2">
    <location>
        <begin position="24"/>
        <end position="213"/>
    </location>
</feature>
<sequence length="213" mass="21191">MKKVVALLMAAVMTVGMATVAFAAPSPAATTGTVSEATDKNGNKVEVTVSDNFTAAEQPAVNEIKKDAAAVLEEVVPAVNAADYKLATVKEVTVPAGTVFPVKITFNVDGVTAGSKVIVLHYVNGAWQQESVVAGNGTITVTLNSLSPIAIYVEANGAVAGNGNGSATGTGANGTNGAKLSPKTGAAPTMTFVVVIAAAAVAGMCVTAKKKNA</sequence>